<feature type="domain" description="SH2" evidence="10">
    <location>
        <begin position="13"/>
        <end position="107"/>
    </location>
</feature>
<dbReference type="PANTHER" id="PTHR24418">
    <property type="entry name" value="TYROSINE-PROTEIN KINASE"/>
    <property type="match status" value="1"/>
</dbReference>
<dbReference type="SMART" id="SM00252">
    <property type="entry name" value="SH2"/>
    <property type="match status" value="1"/>
</dbReference>
<dbReference type="InterPro" id="IPR020635">
    <property type="entry name" value="Tyr_kinase_cat_dom"/>
</dbReference>
<feature type="region of interest" description="Disordered" evidence="9">
    <location>
        <begin position="398"/>
        <end position="423"/>
    </location>
</feature>
<evidence type="ECO:0000256" key="1">
    <source>
        <dbReference type="ARBA" id="ARBA00022679"/>
    </source>
</evidence>
<dbReference type="EMBL" id="CAJFDH010000003">
    <property type="protein sequence ID" value="CAD5217233.1"/>
    <property type="molecule type" value="Genomic_DNA"/>
</dbReference>
<evidence type="ECO:0000256" key="4">
    <source>
        <dbReference type="ARBA" id="ARBA00022840"/>
    </source>
</evidence>
<keyword evidence="6" id="KW-0727">SH2 domain</keyword>
<dbReference type="GO" id="GO:0004715">
    <property type="term" value="F:non-membrane spanning protein tyrosine kinase activity"/>
    <property type="evidence" value="ECO:0007669"/>
    <property type="project" value="UniProtKB-EC"/>
</dbReference>
<dbReference type="InterPro" id="IPR036860">
    <property type="entry name" value="SH2_dom_sf"/>
</dbReference>
<dbReference type="InterPro" id="IPR035849">
    <property type="entry name" value="Fes/Fps/Fer_SH2"/>
</dbReference>
<sequence length="462" mass="52139">MSQPDAELIHEPYYHGFITREDVAPMLEREGDFIVRLSEPTGENKRGYVVSSLVYLINNEKTINHFVVKEENGQFAIDKEFFASISAMIKFYTKTEEPVIANPSNPLETGVLRRGIGRQSWELDQSLLFAGPALGEGAFGEVRKGKIKLPNGEFAHVAIKYAKSASMTKTNIKDFMNEARMLRQFDHPNIIKFYGVAATEEPLLLVMELADAGSLTGLCYDASQGLDHIHKKNIIHRDIAARNCLCSGGSVKISDFGMARPGPVYRLVDEKAKVPIKWLAPEAMGEFVYSYPTDVWAFGLLCWEMYTKQEPYNHVSVADVIKKVKKEKKLLSFPKETPQEMADIIINGCWSYKPEKRASMHQIGTLLAELLKVYKTKPETPQQDSKIGNALSLIGQSQCTPSASPAAPTNSKSKKRKQTKNKKKKKIIRMLILANKYFLALNFELFCNNMYEPIPLQQQYQL</sequence>
<dbReference type="EMBL" id="CAJFCW020000003">
    <property type="protein sequence ID" value="CAG9107372.1"/>
    <property type="molecule type" value="Genomic_DNA"/>
</dbReference>
<feature type="compositionally biased region" description="Basic residues" evidence="9">
    <location>
        <begin position="412"/>
        <end position="423"/>
    </location>
</feature>
<keyword evidence="5 8" id="KW-0829">Tyrosine-protein kinase</keyword>
<proteinExistence type="inferred from homology"/>
<keyword evidence="4 7" id="KW-0067">ATP-binding</keyword>
<keyword evidence="1 8" id="KW-0808">Transferase</keyword>
<dbReference type="InterPro" id="IPR000719">
    <property type="entry name" value="Prot_kinase_dom"/>
</dbReference>
<evidence type="ECO:0000313" key="13">
    <source>
        <dbReference type="Proteomes" id="UP000614601"/>
    </source>
</evidence>
<dbReference type="GO" id="GO:0005524">
    <property type="term" value="F:ATP binding"/>
    <property type="evidence" value="ECO:0007669"/>
    <property type="project" value="UniProtKB-UniRule"/>
</dbReference>
<dbReference type="InterPro" id="IPR017441">
    <property type="entry name" value="Protein_kinase_ATP_BS"/>
</dbReference>
<evidence type="ECO:0000256" key="2">
    <source>
        <dbReference type="ARBA" id="ARBA00022741"/>
    </source>
</evidence>
<dbReference type="SMART" id="SM00219">
    <property type="entry name" value="TyrKc"/>
    <property type="match status" value="1"/>
</dbReference>
<dbReference type="InterPro" id="IPR000980">
    <property type="entry name" value="SH2"/>
</dbReference>
<evidence type="ECO:0000313" key="12">
    <source>
        <dbReference type="EMBL" id="CAD5217233.1"/>
    </source>
</evidence>
<reference evidence="12" key="1">
    <citation type="submission" date="2020-09" db="EMBL/GenBank/DDBJ databases">
        <authorList>
            <person name="Kikuchi T."/>
        </authorList>
    </citation>
    <scope>NUCLEOTIDE SEQUENCE</scope>
    <source>
        <strain evidence="12">SH1</strain>
    </source>
</reference>
<dbReference type="InterPro" id="IPR001245">
    <property type="entry name" value="Ser-Thr/Tyr_kinase_cat_dom"/>
</dbReference>
<keyword evidence="13" id="KW-1185">Reference proteome</keyword>
<dbReference type="SUPFAM" id="SSF55550">
    <property type="entry name" value="SH2 domain"/>
    <property type="match status" value="1"/>
</dbReference>
<dbReference type="AlphaFoldDB" id="A0A811KM05"/>
<evidence type="ECO:0000259" key="11">
    <source>
        <dbReference type="PROSITE" id="PS50011"/>
    </source>
</evidence>
<dbReference type="Gene3D" id="1.10.510.10">
    <property type="entry name" value="Transferase(Phosphotransferase) domain 1"/>
    <property type="match status" value="1"/>
</dbReference>
<dbReference type="PRINTS" id="PR00109">
    <property type="entry name" value="TYRKINASE"/>
</dbReference>
<dbReference type="Proteomes" id="UP000614601">
    <property type="component" value="Unassembled WGS sequence"/>
</dbReference>
<comment type="similarity">
    <text evidence="8">Belongs to the protein kinase superfamily. Tyr protein kinase family.</text>
</comment>
<feature type="binding site" evidence="7">
    <location>
        <position position="160"/>
    </location>
    <ligand>
        <name>ATP</name>
        <dbReference type="ChEBI" id="CHEBI:30616"/>
    </ligand>
</feature>
<keyword evidence="2 7" id="KW-0547">Nucleotide-binding</keyword>
<evidence type="ECO:0000256" key="5">
    <source>
        <dbReference type="ARBA" id="ARBA00023137"/>
    </source>
</evidence>
<dbReference type="OrthoDB" id="4062651at2759"/>
<comment type="catalytic activity">
    <reaction evidence="8">
        <text>L-tyrosyl-[protein] + ATP = O-phospho-L-tyrosyl-[protein] + ADP + H(+)</text>
        <dbReference type="Rhea" id="RHEA:10596"/>
        <dbReference type="Rhea" id="RHEA-COMP:10136"/>
        <dbReference type="Rhea" id="RHEA-COMP:20101"/>
        <dbReference type="ChEBI" id="CHEBI:15378"/>
        <dbReference type="ChEBI" id="CHEBI:30616"/>
        <dbReference type="ChEBI" id="CHEBI:46858"/>
        <dbReference type="ChEBI" id="CHEBI:61978"/>
        <dbReference type="ChEBI" id="CHEBI:456216"/>
        <dbReference type="EC" id="2.7.10.2"/>
    </reaction>
</comment>
<evidence type="ECO:0000256" key="9">
    <source>
        <dbReference type="SAM" id="MobiDB-lite"/>
    </source>
</evidence>
<evidence type="ECO:0000256" key="6">
    <source>
        <dbReference type="PROSITE-ProRule" id="PRU00191"/>
    </source>
</evidence>
<evidence type="ECO:0000256" key="7">
    <source>
        <dbReference type="PROSITE-ProRule" id="PRU10141"/>
    </source>
</evidence>
<name>A0A811KM05_9BILA</name>
<dbReference type="Pfam" id="PF00017">
    <property type="entry name" value="SH2"/>
    <property type="match status" value="1"/>
</dbReference>
<dbReference type="InterPro" id="IPR011009">
    <property type="entry name" value="Kinase-like_dom_sf"/>
</dbReference>
<evidence type="ECO:0000256" key="3">
    <source>
        <dbReference type="ARBA" id="ARBA00022777"/>
    </source>
</evidence>
<accession>A0A811KM05</accession>
<dbReference type="Gene3D" id="3.30.505.10">
    <property type="entry name" value="SH2 domain"/>
    <property type="match status" value="1"/>
</dbReference>
<protein>
    <recommendedName>
        <fullName evidence="8">Tyrosine-protein kinase</fullName>
        <ecNumber evidence="8">2.7.10.2</ecNumber>
    </recommendedName>
</protein>
<evidence type="ECO:0000256" key="8">
    <source>
        <dbReference type="RuleBase" id="RU362096"/>
    </source>
</evidence>
<dbReference type="Proteomes" id="UP000783686">
    <property type="component" value="Unassembled WGS sequence"/>
</dbReference>
<dbReference type="CDD" id="cd00192">
    <property type="entry name" value="PTKc"/>
    <property type="match status" value="1"/>
</dbReference>
<organism evidence="12 13">
    <name type="scientific">Bursaphelenchus okinawaensis</name>
    <dbReference type="NCBI Taxonomy" id="465554"/>
    <lineage>
        <taxon>Eukaryota</taxon>
        <taxon>Metazoa</taxon>
        <taxon>Ecdysozoa</taxon>
        <taxon>Nematoda</taxon>
        <taxon>Chromadorea</taxon>
        <taxon>Rhabditida</taxon>
        <taxon>Tylenchina</taxon>
        <taxon>Tylenchomorpha</taxon>
        <taxon>Aphelenchoidea</taxon>
        <taxon>Aphelenchoididae</taxon>
        <taxon>Bursaphelenchus</taxon>
    </lineage>
</organism>
<comment type="caution">
    <text evidence="12">The sequence shown here is derived from an EMBL/GenBank/DDBJ whole genome shotgun (WGS) entry which is preliminary data.</text>
</comment>
<keyword evidence="3 8" id="KW-0418">Kinase</keyword>
<dbReference type="Gene3D" id="3.30.200.20">
    <property type="entry name" value="Phosphorylase Kinase, domain 1"/>
    <property type="match status" value="1"/>
</dbReference>
<dbReference type="CDD" id="cd10361">
    <property type="entry name" value="SH2_Fps_family"/>
    <property type="match status" value="1"/>
</dbReference>
<dbReference type="PROSITE" id="PS50001">
    <property type="entry name" value="SH2"/>
    <property type="match status" value="1"/>
</dbReference>
<dbReference type="PROSITE" id="PS50011">
    <property type="entry name" value="PROTEIN_KINASE_DOM"/>
    <property type="match status" value="1"/>
</dbReference>
<dbReference type="InterPro" id="IPR050198">
    <property type="entry name" value="Non-receptor_tyrosine_kinases"/>
</dbReference>
<dbReference type="FunFam" id="3.30.200.20:FF:000518">
    <property type="entry name" value="Tyrosine-protein kinase"/>
    <property type="match status" value="1"/>
</dbReference>
<evidence type="ECO:0000259" key="10">
    <source>
        <dbReference type="PROSITE" id="PS50001"/>
    </source>
</evidence>
<feature type="domain" description="Protein kinase" evidence="11">
    <location>
        <begin position="128"/>
        <end position="371"/>
    </location>
</feature>
<dbReference type="SUPFAM" id="SSF56112">
    <property type="entry name" value="Protein kinase-like (PK-like)"/>
    <property type="match status" value="1"/>
</dbReference>
<dbReference type="EC" id="2.7.10.2" evidence="8"/>
<dbReference type="PROSITE" id="PS00107">
    <property type="entry name" value="PROTEIN_KINASE_ATP"/>
    <property type="match status" value="1"/>
</dbReference>
<gene>
    <name evidence="12" type="ORF">BOKJ2_LOCUS6985</name>
</gene>
<dbReference type="Pfam" id="PF07714">
    <property type="entry name" value="PK_Tyr_Ser-Thr"/>
    <property type="match status" value="1"/>
</dbReference>